<dbReference type="Proteomes" id="UP001491310">
    <property type="component" value="Unassembled WGS sequence"/>
</dbReference>
<accession>A0ABR2YUT5</accession>
<evidence type="ECO:0000313" key="2">
    <source>
        <dbReference type="Proteomes" id="UP001491310"/>
    </source>
</evidence>
<sequence>MPFLNSEDLKAVALTAETAYLEKLRAKKVLKADKRTQACIAELKRRLALISDLASSLATFVVVGLGGADLLGITPCVSDERKGRMPLKATASHGTSG</sequence>
<gene>
    <name evidence="1" type="ORF">WJX75_005363</name>
</gene>
<organism evidence="1 2">
    <name type="scientific">Coccomyxa subellipsoidea</name>
    <dbReference type="NCBI Taxonomy" id="248742"/>
    <lineage>
        <taxon>Eukaryota</taxon>
        <taxon>Viridiplantae</taxon>
        <taxon>Chlorophyta</taxon>
        <taxon>core chlorophytes</taxon>
        <taxon>Trebouxiophyceae</taxon>
        <taxon>Trebouxiophyceae incertae sedis</taxon>
        <taxon>Coccomyxaceae</taxon>
        <taxon>Coccomyxa</taxon>
    </lineage>
</organism>
<protein>
    <submittedName>
        <fullName evidence="1">Uncharacterized protein</fullName>
    </submittedName>
</protein>
<keyword evidence="2" id="KW-1185">Reference proteome</keyword>
<evidence type="ECO:0000313" key="1">
    <source>
        <dbReference type="EMBL" id="KAK9915154.1"/>
    </source>
</evidence>
<name>A0ABR2YUT5_9CHLO</name>
<dbReference type="EMBL" id="JALJOT010000005">
    <property type="protein sequence ID" value="KAK9915154.1"/>
    <property type="molecule type" value="Genomic_DNA"/>
</dbReference>
<proteinExistence type="predicted"/>
<reference evidence="1 2" key="1">
    <citation type="journal article" date="2024" name="Nat. Commun.">
        <title>Phylogenomics reveals the evolutionary origins of lichenization in chlorophyte algae.</title>
        <authorList>
            <person name="Puginier C."/>
            <person name="Libourel C."/>
            <person name="Otte J."/>
            <person name="Skaloud P."/>
            <person name="Haon M."/>
            <person name="Grisel S."/>
            <person name="Petersen M."/>
            <person name="Berrin J.G."/>
            <person name="Delaux P.M."/>
            <person name="Dal Grande F."/>
            <person name="Keller J."/>
        </authorList>
    </citation>
    <scope>NUCLEOTIDE SEQUENCE [LARGE SCALE GENOMIC DNA]</scope>
    <source>
        <strain evidence="1 2">SAG 216-7</strain>
    </source>
</reference>
<comment type="caution">
    <text evidence="1">The sequence shown here is derived from an EMBL/GenBank/DDBJ whole genome shotgun (WGS) entry which is preliminary data.</text>
</comment>